<gene>
    <name evidence="3" type="ORF">GCM10017576_15890</name>
</gene>
<organism evidence="3 4">
    <name type="scientific">Microbacterium barkeri</name>
    <dbReference type="NCBI Taxonomy" id="33917"/>
    <lineage>
        <taxon>Bacteria</taxon>
        <taxon>Bacillati</taxon>
        <taxon>Actinomycetota</taxon>
        <taxon>Actinomycetes</taxon>
        <taxon>Micrococcales</taxon>
        <taxon>Microbacteriaceae</taxon>
        <taxon>Microbacterium</taxon>
    </lineage>
</organism>
<reference evidence="3" key="1">
    <citation type="journal article" date="2014" name="Int. J. Syst. Evol. Microbiol.">
        <title>Complete genome sequence of Corynebacterium casei LMG S-19264T (=DSM 44701T), isolated from a smear-ripened cheese.</title>
        <authorList>
            <consortium name="US DOE Joint Genome Institute (JGI-PGF)"/>
            <person name="Walter F."/>
            <person name="Albersmeier A."/>
            <person name="Kalinowski J."/>
            <person name="Ruckert C."/>
        </authorList>
    </citation>
    <scope>NUCLEOTIDE SEQUENCE</scope>
    <source>
        <strain evidence="3">VKM Ac-1020</strain>
    </source>
</reference>
<comment type="caution">
    <text evidence="3">The sequence shown here is derived from an EMBL/GenBank/DDBJ whole genome shotgun (WGS) entry which is preliminary data.</text>
</comment>
<protein>
    <recommendedName>
        <fullName evidence="5">Wadjet protein JetD C-terminal domain-containing protein</fullName>
    </recommendedName>
</protein>
<dbReference type="AlphaFoldDB" id="A0A9W6H3D3"/>
<evidence type="ECO:0008006" key="5">
    <source>
        <dbReference type="Google" id="ProtNLM"/>
    </source>
</evidence>
<evidence type="ECO:0000259" key="1">
    <source>
        <dbReference type="Pfam" id="PF09983"/>
    </source>
</evidence>
<dbReference type="Pfam" id="PF09983">
    <property type="entry name" value="JetD_C"/>
    <property type="match status" value="1"/>
</dbReference>
<reference evidence="3" key="2">
    <citation type="submission" date="2023-01" db="EMBL/GenBank/DDBJ databases">
        <authorList>
            <person name="Sun Q."/>
            <person name="Evtushenko L."/>
        </authorList>
    </citation>
    <scope>NUCLEOTIDE SEQUENCE</scope>
    <source>
        <strain evidence="3">VKM Ac-1020</strain>
    </source>
</reference>
<evidence type="ECO:0000259" key="2">
    <source>
        <dbReference type="Pfam" id="PF11795"/>
    </source>
</evidence>
<dbReference type="PIRSF" id="PIRSF028408">
    <property type="entry name" value="UCP028408"/>
    <property type="match status" value="1"/>
</dbReference>
<feature type="domain" description="Wadjet protein JetD C-terminal" evidence="1">
    <location>
        <begin position="202"/>
        <end position="374"/>
    </location>
</feature>
<dbReference type="EMBL" id="BSEJ01000006">
    <property type="protein sequence ID" value="GLJ61460.1"/>
    <property type="molecule type" value="Genomic_DNA"/>
</dbReference>
<dbReference type="RefSeq" id="WP_271173169.1">
    <property type="nucleotide sequence ID" value="NZ_BSEJ01000006.1"/>
</dbReference>
<dbReference type="Pfam" id="PF11795">
    <property type="entry name" value="DUF3322"/>
    <property type="match status" value="1"/>
</dbReference>
<name>A0A9W6H3D3_9MICO</name>
<dbReference type="Proteomes" id="UP001142462">
    <property type="component" value="Unassembled WGS sequence"/>
</dbReference>
<keyword evidence="4" id="KW-1185">Reference proteome</keyword>
<dbReference type="InterPro" id="IPR024537">
    <property type="entry name" value="DUF3322"/>
</dbReference>
<evidence type="ECO:0000313" key="4">
    <source>
        <dbReference type="Proteomes" id="UP001142462"/>
    </source>
</evidence>
<dbReference type="InterPro" id="IPR014544">
    <property type="entry name" value="UCP028408"/>
</dbReference>
<accession>A0A9W6H3D3</accession>
<feature type="domain" description="DUF3322" evidence="2">
    <location>
        <begin position="32"/>
        <end position="191"/>
    </location>
</feature>
<proteinExistence type="predicted"/>
<evidence type="ECO:0000313" key="3">
    <source>
        <dbReference type="EMBL" id="GLJ61460.1"/>
    </source>
</evidence>
<dbReference type="InterPro" id="IPR024534">
    <property type="entry name" value="JetD_C"/>
</dbReference>
<sequence>MSAPVSIATARERAARVVAREQRAWAAHGGDDVRWELPLHPPSERAALADLNAAIGWAAGWRIDEDGVEVTWTTRRWPSAGAQAIPERCTVTGADAMARFAGRSVEREWRRLRDRAHALRVRLGDSAEVRSAVQRHGTSLARLSEADLLLLGEVVEWLVENPASGYRLRQVPIPGMHTKWLGAHRALVEALHSAATGRESLGLITSMPGVRVRFLDARLRPGGLADIVAPLDELAGLRVPARTVVVVENLETLLALPERGGVVAVHGSGYAVADAIPRLPWVAAARVLYWGDLDADGFAILHALRVRGVTAQSLLMDEETLIAFRDLWVADPGTAAPRALSALTAAEQRALGRIHSEGGIRLEQERVPWPYALAALDDAIGG</sequence>